<reference evidence="7" key="1">
    <citation type="submission" date="2018-05" db="EMBL/GenBank/DDBJ databases">
        <authorList>
            <person name="Lanie J.A."/>
            <person name="Ng W.-L."/>
            <person name="Kazmierczak K.M."/>
            <person name="Andrzejewski T.M."/>
            <person name="Davidsen T.M."/>
            <person name="Wayne K.J."/>
            <person name="Tettelin H."/>
            <person name="Glass J.I."/>
            <person name="Rusch D."/>
            <person name="Podicherti R."/>
            <person name="Tsui H.-C.T."/>
            <person name="Winkler M.E."/>
        </authorList>
    </citation>
    <scope>NUCLEOTIDE SEQUENCE</scope>
</reference>
<evidence type="ECO:0000256" key="2">
    <source>
        <dbReference type="ARBA" id="ARBA00005025"/>
    </source>
</evidence>
<feature type="domain" description="ACT" evidence="6">
    <location>
        <begin position="6"/>
        <end position="80"/>
    </location>
</feature>
<dbReference type="GO" id="GO:1990610">
    <property type="term" value="F:acetolactate synthase regulator activity"/>
    <property type="evidence" value="ECO:0007669"/>
    <property type="project" value="InterPro"/>
</dbReference>
<keyword evidence="5" id="KW-0100">Branched-chain amino acid biosynthesis</keyword>
<dbReference type="CDD" id="cd04878">
    <property type="entry name" value="ACT_AHAS"/>
    <property type="match status" value="1"/>
</dbReference>
<organism evidence="7">
    <name type="scientific">marine metagenome</name>
    <dbReference type="NCBI Taxonomy" id="408172"/>
    <lineage>
        <taxon>unclassified sequences</taxon>
        <taxon>metagenomes</taxon>
        <taxon>ecological metagenomes</taxon>
    </lineage>
</organism>
<sequence>MEEKFAISIYVCNKPGVLVRLAQTFARRGYNIDSLVVSPAHDSNFSRITVVVQGEPSTYDQILRQLNKLVDVVHASSHLSTDVVDREMALFKVMVEPKQRAAIFQIVEVFRAKTVDITDQSLVIETTGDSLKIDALEKLLGPMGLKEMVRSGKLIMKRGLEET</sequence>
<evidence type="ECO:0000313" key="7">
    <source>
        <dbReference type="EMBL" id="SUZ56475.1"/>
    </source>
</evidence>
<proteinExistence type="inferred from homology"/>
<comment type="pathway">
    <text evidence="2">Amino-acid biosynthesis; L-valine biosynthesis; L-valine from pyruvate: step 1/4.</text>
</comment>
<comment type="similarity">
    <text evidence="3">Belongs to the acetolactate synthase small subunit family.</text>
</comment>
<dbReference type="Pfam" id="PF22629">
    <property type="entry name" value="ACT_AHAS_ss"/>
    <property type="match status" value="1"/>
</dbReference>
<dbReference type="InterPro" id="IPR054480">
    <property type="entry name" value="AHAS_small-like_ACT"/>
</dbReference>
<dbReference type="UniPathway" id="UPA00047">
    <property type="reaction ID" value="UER00055"/>
</dbReference>
<dbReference type="Pfam" id="PF10369">
    <property type="entry name" value="ALS_ss_C"/>
    <property type="match status" value="1"/>
</dbReference>
<dbReference type="InterPro" id="IPR004789">
    <property type="entry name" value="Acetalactate_synth_ssu"/>
</dbReference>
<dbReference type="PROSITE" id="PS51671">
    <property type="entry name" value="ACT"/>
    <property type="match status" value="1"/>
</dbReference>
<dbReference type="SUPFAM" id="SSF55021">
    <property type="entry name" value="ACT-like"/>
    <property type="match status" value="2"/>
</dbReference>
<dbReference type="InterPro" id="IPR002912">
    <property type="entry name" value="ACT_dom"/>
</dbReference>
<evidence type="ECO:0000256" key="4">
    <source>
        <dbReference type="ARBA" id="ARBA00022605"/>
    </source>
</evidence>
<dbReference type="GO" id="GO:0003984">
    <property type="term" value="F:acetolactate synthase activity"/>
    <property type="evidence" value="ECO:0007669"/>
    <property type="project" value="TreeGrafter"/>
</dbReference>
<dbReference type="GO" id="GO:0009099">
    <property type="term" value="P:L-valine biosynthetic process"/>
    <property type="evidence" value="ECO:0007669"/>
    <property type="project" value="UniProtKB-UniPathway"/>
</dbReference>
<dbReference type="PANTHER" id="PTHR30239">
    <property type="entry name" value="ACETOLACTATE SYNTHASE SMALL SUBUNIT"/>
    <property type="match status" value="1"/>
</dbReference>
<comment type="pathway">
    <text evidence="1">Amino-acid biosynthesis; L-isoleucine biosynthesis; L-isoleucine from 2-oxobutanoate: step 1/4.</text>
</comment>
<dbReference type="NCBIfam" id="TIGR00119">
    <property type="entry name" value="acolac_sm"/>
    <property type="match status" value="1"/>
</dbReference>
<dbReference type="GO" id="GO:0009097">
    <property type="term" value="P:isoleucine biosynthetic process"/>
    <property type="evidence" value="ECO:0007669"/>
    <property type="project" value="UniProtKB-UniPathway"/>
</dbReference>
<dbReference type="Gene3D" id="3.30.70.260">
    <property type="match status" value="1"/>
</dbReference>
<keyword evidence="4" id="KW-0028">Amino-acid biosynthesis</keyword>
<dbReference type="InterPro" id="IPR039557">
    <property type="entry name" value="AHAS_ACT"/>
</dbReference>
<evidence type="ECO:0000256" key="5">
    <source>
        <dbReference type="ARBA" id="ARBA00023304"/>
    </source>
</evidence>
<dbReference type="PANTHER" id="PTHR30239:SF0">
    <property type="entry name" value="ACETOLACTATE SYNTHASE SMALL SUBUNIT 1, CHLOROPLASTIC"/>
    <property type="match status" value="1"/>
</dbReference>
<accession>A0A381NPG1</accession>
<dbReference type="InterPro" id="IPR019455">
    <property type="entry name" value="Acetolactate_synth_ssu_C"/>
</dbReference>
<dbReference type="InterPro" id="IPR027271">
    <property type="entry name" value="Acetolactate_synth/TF_NikR_C"/>
</dbReference>
<dbReference type="AlphaFoldDB" id="A0A381NPG1"/>
<name>A0A381NPG1_9ZZZZ</name>
<evidence type="ECO:0000256" key="3">
    <source>
        <dbReference type="ARBA" id="ARBA00006341"/>
    </source>
</evidence>
<dbReference type="GO" id="GO:0005829">
    <property type="term" value="C:cytosol"/>
    <property type="evidence" value="ECO:0007669"/>
    <property type="project" value="TreeGrafter"/>
</dbReference>
<dbReference type="NCBIfam" id="NF008864">
    <property type="entry name" value="PRK11895.1"/>
    <property type="match status" value="1"/>
</dbReference>
<evidence type="ECO:0000256" key="1">
    <source>
        <dbReference type="ARBA" id="ARBA00004974"/>
    </source>
</evidence>
<dbReference type="InterPro" id="IPR045865">
    <property type="entry name" value="ACT-like_dom_sf"/>
</dbReference>
<evidence type="ECO:0000259" key="6">
    <source>
        <dbReference type="PROSITE" id="PS51671"/>
    </source>
</evidence>
<gene>
    <name evidence="7" type="ORF">METZ01_LOCUS9329</name>
</gene>
<protein>
    <recommendedName>
        <fullName evidence="6">ACT domain-containing protein</fullName>
    </recommendedName>
</protein>
<dbReference type="UniPathway" id="UPA00049">
    <property type="reaction ID" value="UER00059"/>
</dbReference>
<dbReference type="Gene3D" id="3.30.70.1150">
    <property type="entry name" value="ACT-like. Chain A, domain 2"/>
    <property type="match status" value="1"/>
</dbReference>
<dbReference type="EMBL" id="UINC01000504">
    <property type="protein sequence ID" value="SUZ56475.1"/>
    <property type="molecule type" value="Genomic_DNA"/>
</dbReference>